<dbReference type="InterPro" id="IPR008969">
    <property type="entry name" value="CarboxyPept-like_regulatory"/>
</dbReference>
<reference evidence="2 3" key="1">
    <citation type="submission" date="2020-04" db="EMBL/GenBank/DDBJ databases">
        <title>A Flavivirga sp. nov.</title>
        <authorList>
            <person name="Sun X."/>
        </authorList>
    </citation>
    <scope>NUCLEOTIDE SEQUENCE [LARGE SCALE GENOMIC DNA]</scope>
    <source>
        <strain evidence="2 3">Y03</strain>
    </source>
</reference>
<dbReference type="RefSeq" id="WP_169677357.1">
    <property type="nucleotide sequence ID" value="NZ_JABBHF010000018.1"/>
</dbReference>
<evidence type="ECO:0000256" key="1">
    <source>
        <dbReference type="SAM" id="Phobius"/>
    </source>
</evidence>
<dbReference type="Proteomes" id="UP000746690">
    <property type="component" value="Unassembled WGS sequence"/>
</dbReference>
<name>A0ABX1S534_9FLAO</name>
<proteinExistence type="predicted"/>
<feature type="transmembrane region" description="Helical" evidence="1">
    <location>
        <begin position="80"/>
        <end position="100"/>
    </location>
</feature>
<evidence type="ECO:0000313" key="2">
    <source>
        <dbReference type="EMBL" id="NMH89958.1"/>
    </source>
</evidence>
<sequence length="281" mass="32507">MRKVININIPKPCREDWNKMTPEEKGRHCNICQKTVFDFTSKTDEYIVKTFIENSNICGRFKATQLKRELVLRRKGTNTYLSFVASGLFAFLGLTSQYTYSQKPTKVEQRDTLQKAKMQTNKHSSIDKKGNYIRGVIRDTDKLPLPGAIILIKGTTRGTTSDPDGNFSIEAKLGDTLQISYLGYESKEIKITEKTPNIVLLELEEDILGDIEVVVGDAVGNSHYTYSPEELERKRLNKLRRKNHFKFYKRKSKERRLKIKNGDIERSKLGKFFHNLFNKKD</sequence>
<dbReference type="SUPFAM" id="SSF49464">
    <property type="entry name" value="Carboxypeptidase regulatory domain-like"/>
    <property type="match status" value="1"/>
</dbReference>
<keyword evidence="1" id="KW-0472">Membrane</keyword>
<comment type="caution">
    <text evidence="2">The sequence shown here is derived from an EMBL/GenBank/DDBJ whole genome shotgun (WGS) entry which is preliminary data.</text>
</comment>
<gene>
    <name evidence="2" type="ORF">HHX25_20850</name>
</gene>
<dbReference type="EMBL" id="JABBHF010000018">
    <property type="protein sequence ID" value="NMH89958.1"/>
    <property type="molecule type" value="Genomic_DNA"/>
</dbReference>
<protein>
    <recommendedName>
        <fullName evidence="4">Carboxypeptidase-like regulatory domain-containing protein</fullName>
    </recommendedName>
</protein>
<keyword evidence="1" id="KW-0812">Transmembrane</keyword>
<keyword evidence="1" id="KW-1133">Transmembrane helix</keyword>
<dbReference type="Pfam" id="PF13715">
    <property type="entry name" value="CarbopepD_reg_2"/>
    <property type="match status" value="1"/>
</dbReference>
<accession>A0ABX1S534</accession>
<keyword evidence="3" id="KW-1185">Reference proteome</keyword>
<dbReference type="Gene3D" id="2.60.40.1120">
    <property type="entry name" value="Carboxypeptidase-like, regulatory domain"/>
    <property type="match status" value="1"/>
</dbReference>
<evidence type="ECO:0000313" key="3">
    <source>
        <dbReference type="Proteomes" id="UP000746690"/>
    </source>
</evidence>
<organism evidence="2 3">
    <name type="scientific">Flavivirga algicola</name>
    <dbReference type="NCBI Taxonomy" id="2729136"/>
    <lineage>
        <taxon>Bacteria</taxon>
        <taxon>Pseudomonadati</taxon>
        <taxon>Bacteroidota</taxon>
        <taxon>Flavobacteriia</taxon>
        <taxon>Flavobacteriales</taxon>
        <taxon>Flavobacteriaceae</taxon>
        <taxon>Flavivirga</taxon>
    </lineage>
</organism>
<evidence type="ECO:0008006" key="4">
    <source>
        <dbReference type="Google" id="ProtNLM"/>
    </source>
</evidence>